<evidence type="ECO:0000313" key="3">
    <source>
        <dbReference type="Proteomes" id="UP000218439"/>
    </source>
</evidence>
<reference evidence="2 3" key="1">
    <citation type="submission" date="2017-08" db="EMBL/GenBank/DDBJ databases">
        <title>WGS of Clinical strains of the CDC Group NO-1 linked to zoonotic infections in humans.</title>
        <authorList>
            <person name="Bernier A.-M."/>
            <person name="Bernard K."/>
        </authorList>
    </citation>
    <scope>NUCLEOTIDE SEQUENCE [LARGE SCALE GENOMIC DNA]</scope>
    <source>
        <strain evidence="2 3">NML120219</strain>
    </source>
</reference>
<dbReference type="AlphaFoldDB" id="A0A2A2APQ2"/>
<comment type="caution">
    <text evidence="2">The sequence shown here is derived from an EMBL/GenBank/DDBJ whole genome shotgun (WGS) entry which is preliminary data.</text>
</comment>
<name>A0A2A2APQ2_9BURK</name>
<evidence type="ECO:0000256" key="1">
    <source>
        <dbReference type="SAM" id="SignalP"/>
    </source>
</evidence>
<accession>A0A2A2APQ2</accession>
<gene>
    <name evidence="2" type="ORF">CK621_14510</name>
</gene>
<proteinExistence type="predicted"/>
<evidence type="ECO:0000313" key="2">
    <source>
        <dbReference type="EMBL" id="PAT39718.1"/>
    </source>
</evidence>
<protein>
    <submittedName>
        <fullName evidence="2">Uncharacterized protein</fullName>
    </submittedName>
</protein>
<sequence>MRTLSLAAALALLAAPTPAQEQHMPRAEPAAPQAEQVAAFDNWLEQASPRIAWRNNTIDAIVQRMAPQLMHLPEGHVAATQLTQGLHRMSDDQLRAAAAHQQLQDLELAIHQGASAPSVAPPEGVEKYALGDEVNLVFVPITPCRIADSRKATAGRLQRNLPRGYFNHGSAGQGGQNDCNAQYSYGMKTGTLGALALTVTAAQAERSGHLSISPWNESSSASVLNFRPGTAIANSTVVKTTGFPGQPDFQITANQNTHVIVDLLGFYLPNEPTALDCKTTAYTRTTLTGSSTAFDQPWITAPQCEAGYTQVAIRCQVEEWPDSTAVLTDMSPNACRYRYTGAEPITVRAASRCCRVPGVARSRL</sequence>
<organism evidence="2 3">
    <name type="scientific">Vandammella animalimorsus</name>
    <dbReference type="NCBI Taxonomy" id="2029117"/>
    <lineage>
        <taxon>Bacteria</taxon>
        <taxon>Pseudomonadati</taxon>
        <taxon>Pseudomonadota</taxon>
        <taxon>Betaproteobacteria</taxon>
        <taxon>Burkholderiales</taxon>
        <taxon>Comamonadaceae</taxon>
        <taxon>Vandammella</taxon>
    </lineage>
</organism>
<dbReference type="Proteomes" id="UP000218439">
    <property type="component" value="Unassembled WGS sequence"/>
</dbReference>
<keyword evidence="1" id="KW-0732">Signal</keyword>
<feature type="signal peptide" evidence="1">
    <location>
        <begin position="1"/>
        <end position="21"/>
    </location>
</feature>
<dbReference type="EMBL" id="NSJE01000042">
    <property type="protein sequence ID" value="PAT39718.1"/>
    <property type="molecule type" value="Genomic_DNA"/>
</dbReference>
<feature type="chain" id="PRO_5011996655" evidence="1">
    <location>
        <begin position="22"/>
        <end position="364"/>
    </location>
</feature>